<dbReference type="Gene3D" id="2.100.10.20">
    <property type="entry name" value="Vitelline membrane outer layer protein I (VOMI)"/>
    <property type="match status" value="1"/>
</dbReference>
<protein>
    <recommendedName>
        <fullName evidence="4">Vitelline membrane outer layer protein 1</fullName>
    </recommendedName>
</protein>
<dbReference type="EMBL" id="JAVRJZ010000021">
    <property type="protein sequence ID" value="KAK2704947.1"/>
    <property type="molecule type" value="Genomic_DNA"/>
</dbReference>
<dbReference type="PANTHER" id="PTHR18841:SF0">
    <property type="entry name" value="VITELLINE MEMBRANE OUTER LAYER 1 HOMOLOG A-RELATED"/>
    <property type="match status" value="1"/>
</dbReference>
<sequence length="220" mass="23894">MEAFLFFLFVLPATELAKVPTLHEAPPTIESLKANRANVIQIISVSNAGSWGDWGLWDNCPQGSYANGFRIKVEPENVLDETSVNSICLECVYADSGQIANRACSSEGPWGQWRGPYNCPMIGYSRSYIVGFSLKNQKEGRIRDETAINNMQALCRTFDGTSGITMIEGNGNSHGTYTAFSSTCPTGSAVCAIMTRVEPDRGNLIDDTALNDAQLACCTL</sequence>
<dbReference type="GO" id="GO:0005615">
    <property type="term" value="C:extracellular space"/>
    <property type="evidence" value="ECO:0007669"/>
    <property type="project" value="TreeGrafter"/>
</dbReference>
<evidence type="ECO:0000256" key="1">
    <source>
        <dbReference type="SAM" id="SignalP"/>
    </source>
</evidence>
<dbReference type="Proteomes" id="UP001187531">
    <property type="component" value="Unassembled WGS sequence"/>
</dbReference>
<comment type="caution">
    <text evidence="2">The sequence shown here is derived from an EMBL/GenBank/DDBJ whole genome shotgun (WGS) entry which is preliminary data.</text>
</comment>
<keyword evidence="3" id="KW-1185">Reference proteome</keyword>
<name>A0AA88HGQ1_ARTSF</name>
<dbReference type="AlphaFoldDB" id="A0AA88HGQ1"/>
<feature type="chain" id="PRO_5041664307" description="Vitelline membrane outer layer protein 1" evidence="1">
    <location>
        <begin position="18"/>
        <end position="220"/>
    </location>
</feature>
<organism evidence="2 3">
    <name type="scientific">Artemia franciscana</name>
    <name type="common">Brine shrimp</name>
    <name type="synonym">Artemia sanfranciscana</name>
    <dbReference type="NCBI Taxonomy" id="6661"/>
    <lineage>
        <taxon>Eukaryota</taxon>
        <taxon>Metazoa</taxon>
        <taxon>Ecdysozoa</taxon>
        <taxon>Arthropoda</taxon>
        <taxon>Crustacea</taxon>
        <taxon>Branchiopoda</taxon>
        <taxon>Anostraca</taxon>
        <taxon>Artemiidae</taxon>
        <taxon>Artemia</taxon>
    </lineage>
</organism>
<dbReference type="Pfam" id="PF03762">
    <property type="entry name" value="VOMI"/>
    <property type="match status" value="1"/>
</dbReference>
<accession>A0AA88HGQ1</accession>
<feature type="signal peptide" evidence="1">
    <location>
        <begin position="1"/>
        <end position="17"/>
    </location>
</feature>
<dbReference type="PANTHER" id="PTHR18841">
    <property type="entry name" value="VITELLINE MEMBRANE OUTER LAYER PROTEIN I-RELATED"/>
    <property type="match status" value="1"/>
</dbReference>
<dbReference type="InterPro" id="IPR036706">
    <property type="entry name" value="VOMI_sf"/>
</dbReference>
<evidence type="ECO:0008006" key="4">
    <source>
        <dbReference type="Google" id="ProtNLM"/>
    </source>
</evidence>
<reference evidence="2" key="1">
    <citation type="submission" date="2023-07" db="EMBL/GenBank/DDBJ databases">
        <title>Chromosome-level genome assembly of Artemia franciscana.</title>
        <authorList>
            <person name="Jo E."/>
        </authorList>
    </citation>
    <scope>NUCLEOTIDE SEQUENCE</scope>
    <source>
        <tissue evidence="2">Whole body</tissue>
    </source>
</reference>
<gene>
    <name evidence="2" type="ORF">QYM36_017110</name>
</gene>
<dbReference type="InterPro" id="IPR005515">
    <property type="entry name" value="VOMI"/>
</dbReference>
<evidence type="ECO:0000313" key="3">
    <source>
        <dbReference type="Proteomes" id="UP001187531"/>
    </source>
</evidence>
<proteinExistence type="predicted"/>
<evidence type="ECO:0000313" key="2">
    <source>
        <dbReference type="EMBL" id="KAK2704947.1"/>
    </source>
</evidence>
<keyword evidence="1" id="KW-0732">Signal</keyword>
<dbReference type="SUPFAM" id="SSF51092">
    <property type="entry name" value="Vitelline membrane outer protein-I (VMO-I)"/>
    <property type="match status" value="1"/>
</dbReference>